<name>A0A011RCA9_ACCRE</name>
<evidence type="ECO:0000256" key="5">
    <source>
        <dbReference type="ARBA" id="ARBA00022692"/>
    </source>
</evidence>
<keyword evidence="7" id="KW-0998">Cell outer membrane</keyword>
<dbReference type="STRING" id="1454004.AW11_01962"/>
<feature type="signal peptide" evidence="8">
    <location>
        <begin position="1"/>
        <end position="35"/>
    </location>
</feature>
<accession>A0A011RCA9</accession>
<protein>
    <submittedName>
        <fullName evidence="9">Outer membrane protein TolC</fullName>
    </submittedName>
</protein>
<dbReference type="NCBIfam" id="TIGR01844">
    <property type="entry name" value="type_I_sec_TolC"/>
    <property type="match status" value="1"/>
</dbReference>
<dbReference type="PANTHER" id="PTHR30026:SF20">
    <property type="entry name" value="OUTER MEMBRANE PROTEIN TOLC"/>
    <property type="match status" value="1"/>
</dbReference>
<feature type="chain" id="PRO_5001462569" evidence="8">
    <location>
        <begin position="36"/>
        <end position="457"/>
    </location>
</feature>
<dbReference type="GO" id="GO:0015288">
    <property type="term" value="F:porin activity"/>
    <property type="evidence" value="ECO:0007669"/>
    <property type="project" value="TreeGrafter"/>
</dbReference>
<sequence length="457" mass="49360">MSVKPGARRFGPRKFGPRKFALLLAALFSAVPAFAADLLQVYRDALTYDAQYAAARASAAAGREKEPQALAGLLPTIAATGNTFWNDTTYKVKVSPLSDSYRNKYNSNGYGVSLTQPLFRWQNFVQYDQSKLLVMQSEATFAQAGQDLILRVAQAYFDVLFAVENLRAVQANKTAIAQQLAQAKKNFEVGIATVTDTYESQSRYDLATAQEVAADSELAVKRYALSVLTGKDVGELNRLKPKAVMQPPQPANMEQWVNAAENDSFVVQAQQAASEAAAKAVEVSKAGHYPTLDMVANVNQNNGPGQFGVGSIDNTTRQVGLQLNIPIFQGGSVNSKTREAIARRDAEQAALDNARRSATLTARQSYLGVVNGLAGVQALEAALVSGLSSLESNRLGYEVGVRINIDVLNAENQVYVTRRDLAKARFDTLLAQLRLKAAVGALGEADLEKVNSLFEAP</sequence>
<evidence type="ECO:0000313" key="9">
    <source>
        <dbReference type="EMBL" id="EXI88859.1"/>
    </source>
</evidence>
<dbReference type="GO" id="GO:1990281">
    <property type="term" value="C:efflux pump complex"/>
    <property type="evidence" value="ECO:0007669"/>
    <property type="project" value="TreeGrafter"/>
</dbReference>
<evidence type="ECO:0000256" key="2">
    <source>
        <dbReference type="ARBA" id="ARBA00007613"/>
    </source>
</evidence>
<comment type="subcellular location">
    <subcellularLocation>
        <location evidence="1">Cell outer membrane</location>
    </subcellularLocation>
</comment>
<dbReference type="InterPro" id="IPR051906">
    <property type="entry name" value="TolC-like"/>
</dbReference>
<evidence type="ECO:0000256" key="4">
    <source>
        <dbReference type="ARBA" id="ARBA00022452"/>
    </source>
</evidence>
<dbReference type="eggNOG" id="COG1538">
    <property type="taxonomic scope" value="Bacteria"/>
</dbReference>
<dbReference type="InterPro" id="IPR003423">
    <property type="entry name" value="OMP_efflux"/>
</dbReference>
<dbReference type="Pfam" id="PF02321">
    <property type="entry name" value="OEP"/>
    <property type="match status" value="2"/>
</dbReference>
<gene>
    <name evidence="9" type="primary">tolC_1</name>
    <name evidence="9" type="ORF">AW11_01962</name>
</gene>
<keyword evidence="10" id="KW-1185">Reference proteome</keyword>
<keyword evidence="4" id="KW-1134">Transmembrane beta strand</keyword>
<dbReference type="Gene3D" id="1.20.1600.10">
    <property type="entry name" value="Outer membrane efflux proteins (OEP)"/>
    <property type="match status" value="1"/>
</dbReference>
<dbReference type="PATRIC" id="fig|1454004.3.peg.2028"/>
<dbReference type="PANTHER" id="PTHR30026">
    <property type="entry name" value="OUTER MEMBRANE PROTEIN TOLC"/>
    <property type="match status" value="1"/>
</dbReference>
<dbReference type="SUPFAM" id="SSF56954">
    <property type="entry name" value="Outer membrane efflux proteins (OEP)"/>
    <property type="match status" value="1"/>
</dbReference>
<keyword evidence="8" id="KW-0732">Signal</keyword>
<keyword evidence="5" id="KW-0812">Transmembrane</keyword>
<evidence type="ECO:0000256" key="1">
    <source>
        <dbReference type="ARBA" id="ARBA00004442"/>
    </source>
</evidence>
<keyword evidence="3" id="KW-0813">Transport</keyword>
<organism evidence="9 10">
    <name type="scientific">Accumulibacter regalis</name>
    <dbReference type="NCBI Taxonomy" id="522306"/>
    <lineage>
        <taxon>Bacteria</taxon>
        <taxon>Pseudomonadati</taxon>
        <taxon>Pseudomonadota</taxon>
        <taxon>Betaproteobacteria</taxon>
        <taxon>Candidatus Accumulibacter</taxon>
    </lineage>
</organism>
<dbReference type="GO" id="GO:0009279">
    <property type="term" value="C:cell outer membrane"/>
    <property type="evidence" value="ECO:0007669"/>
    <property type="project" value="UniProtKB-SubCell"/>
</dbReference>
<dbReference type="AlphaFoldDB" id="A0A011RCA9"/>
<comment type="caution">
    <text evidence="9">The sequence shown here is derived from an EMBL/GenBank/DDBJ whole genome shotgun (WGS) entry which is preliminary data.</text>
</comment>
<evidence type="ECO:0000313" key="10">
    <source>
        <dbReference type="Proteomes" id="UP000022141"/>
    </source>
</evidence>
<dbReference type="EMBL" id="JEMY01000024">
    <property type="protein sequence ID" value="EXI88859.1"/>
    <property type="molecule type" value="Genomic_DNA"/>
</dbReference>
<keyword evidence="6" id="KW-0472">Membrane</keyword>
<reference evidence="9" key="1">
    <citation type="submission" date="2014-02" db="EMBL/GenBank/DDBJ databases">
        <title>Expanding our view of genomic diversity in Candidatus Accumulibacter clades.</title>
        <authorList>
            <person name="Skennerton C.T."/>
            <person name="Barr J.J."/>
            <person name="Slater F.R."/>
            <person name="Bond P.L."/>
            <person name="Tyson G.W."/>
        </authorList>
    </citation>
    <scope>NUCLEOTIDE SEQUENCE [LARGE SCALE GENOMIC DNA]</scope>
</reference>
<dbReference type="GO" id="GO:0015562">
    <property type="term" value="F:efflux transmembrane transporter activity"/>
    <property type="evidence" value="ECO:0007669"/>
    <property type="project" value="InterPro"/>
</dbReference>
<dbReference type="InterPro" id="IPR010130">
    <property type="entry name" value="T1SS_OMP_TolC"/>
</dbReference>
<evidence type="ECO:0000256" key="8">
    <source>
        <dbReference type="SAM" id="SignalP"/>
    </source>
</evidence>
<proteinExistence type="inferred from homology"/>
<dbReference type="Proteomes" id="UP000022141">
    <property type="component" value="Unassembled WGS sequence"/>
</dbReference>
<evidence type="ECO:0000256" key="7">
    <source>
        <dbReference type="ARBA" id="ARBA00023237"/>
    </source>
</evidence>
<evidence type="ECO:0000256" key="6">
    <source>
        <dbReference type="ARBA" id="ARBA00023136"/>
    </source>
</evidence>
<evidence type="ECO:0000256" key="3">
    <source>
        <dbReference type="ARBA" id="ARBA00022448"/>
    </source>
</evidence>
<comment type="similarity">
    <text evidence="2">Belongs to the outer membrane factor (OMF) (TC 1.B.17) family.</text>
</comment>